<feature type="transmembrane region" description="Helical" evidence="7">
    <location>
        <begin position="256"/>
        <end position="281"/>
    </location>
</feature>
<evidence type="ECO:0000256" key="2">
    <source>
        <dbReference type="ARBA" id="ARBA00022448"/>
    </source>
</evidence>
<dbReference type="Gene3D" id="1.20.1250.20">
    <property type="entry name" value="MFS general substrate transporter like domains"/>
    <property type="match status" value="1"/>
</dbReference>
<sequence length="673" mass="75304">MNERSLHSVEWHHGEGKRKGQSSETNESCSFVRSFAFSQWQMPLESANPSPPISPPPFLTFEFQLAHRIKRHFIFGHLIGRGQSSFINSVPRYKRMSKTWPKRFSLTKSPLPEESKDTLCTNWFSIYVAAALSFVGTVQFSLYFSSIWPYLQIIDRSIDETQFGWVIAIYSVGQIVSAPLFGFLSNKICQVRLPLIIGLCLMFLGNVSYLCLEIVQLPKFYILLFCRCIVGMGSGNVCLLRTYASTASTVKDRSRAIAFVTCGQALGATSGPAFQLLFTFISYPGFSLFGPLNFNLYTAPAYLACLMNIAGVIVLIMCFEEYYAGLEEAKAKECCGDKEKNAENEQQQKQAKLPPYDLLACLVCYLSRFTQMFVQGNLETIGSPYAMMMFAWSEQIAVQVTAIAQSLVGAITFGTYILYISLKSKKELNCRLSCILSFVGLIIFHLITFSWPFLPTPVTTFNETQSQMEPRPVGCNATKFSWCQNLSQVNVWLFYSSYVVCIGLAFPVLNIAMNTLFSHILGPRRQGTQQGFFQISGTFARLIGPVLMSNLYTLRGPNLAWTMELAVAGATLFMWLIFYGRMVPLLTTKRRSLSAATSFSRLEDGKLSTSGSMQSIGEEEAEKESDQQRTEEANNENGKNNGGTKAEPIRRHNTLSKTLAVVLERDGKLSVAH</sequence>
<feature type="transmembrane region" description="Helical" evidence="7">
    <location>
        <begin position="301"/>
        <end position="323"/>
    </location>
</feature>
<feature type="transmembrane region" description="Helical" evidence="7">
    <location>
        <begin position="532"/>
        <end position="553"/>
    </location>
</feature>
<dbReference type="PANTHER" id="PTHR23510:SF3">
    <property type="entry name" value="MAJOR FACILITATOR SUPERFAMILY DOMAIN-CONTAINING PROTEIN 8"/>
    <property type="match status" value="1"/>
</dbReference>
<comment type="subcellular location">
    <subcellularLocation>
        <location evidence="1">Endomembrane system</location>
        <topology evidence="1">Multi-pass membrane protein</topology>
    </subcellularLocation>
</comment>
<keyword evidence="9" id="KW-1185">Reference proteome</keyword>
<feature type="transmembrane region" description="Helical" evidence="7">
    <location>
        <begin position="126"/>
        <end position="151"/>
    </location>
</feature>
<feature type="compositionally biased region" description="Low complexity" evidence="6">
    <location>
        <begin position="635"/>
        <end position="646"/>
    </location>
</feature>
<dbReference type="EMBL" id="JBICBT010000228">
    <property type="protein sequence ID" value="KAL3119976.1"/>
    <property type="molecule type" value="Genomic_DNA"/>
</dbReference>
<evidence type="ECO:0000256" key="5">
    <source>
        <dbReference type="ARBA" id="ARBA00023136"/>
    </source>
</evidence>
<evidence type="ECO:0000256" key="6">
    <source>
        <dbReference type="SAM" id="MobiDB-lite"/>
    </source>
</evidence>
<keyword evidence="3 7" id="KW-0812">Transmembrane</keyword>
<feature type="region of interest" description="Disordered" evidence="6">
    <location>
        <begin position="1"/>
        <end position="25"/>
    </location>
</feature>
<dbReference type="PANTHER" id="PTHR23510">
    <property type="entry name" value="INNER MEMBRANE TRANSPORT PROTEIN YAJR"/>
    <property type="match status" value="1"/>
</dbReference>
<dbReference type="InterPro" id="IPR051068">
    <property type="entry name" value="MFS_Domain-Containing_Protein"/>
</dbReference>
<feature type="transmembrane region" description="Helical" evidence="7">
    <location>
        <begin position="195"/>
        <end position="215"/>
    </location>
</feature>
<reference evidence="8 9" key="1">
    <citation type="submission" date="2024-10" db="EMBL/GenBank/DDBJ databases">
        <authorList>
            <person name="Kim D."/>
        </authorList>
    </citation>
    <scope>NUCLEOTIDE SEQUENCE [LARGE SCALE GENOMIC DNA]</scope>
    <source>
        <strain evidence="8">BH-2024</strain>
    </source>
</reference>
<accession>A0ABD2LXL0</accession>
<dbReference type="GO" id="GO:0012505">
    <property type="term" value="C:endomembrane system"/>
    <property type="evidence" value="ECO:0007669"/>
    <property type="project" value="UniProtKB-SubCell"/>
</dbReference>
<gene>
    <name evidence="8" type="ORF">niasHT_007104</name>
</gene>
<keyword evidence="4 7" id="KW-1133">Transmembrane helix</keyword>
<dbReference type="CDD" id="cd17326">
    <property type="entry name" value="MFS_MFSD8"/>
    <property type="match status" value="1"/>
</dbReference>
<evidence type="ECO:0008006" key="10">
    <source>
        <dbReference type="Google" id="ProtNLM"/>
    </source>
</evidence>
<dbReference type="Proteomes" id="UP001620626">
    <property type="component" value="Unassembled WGS sequence"/>
</dbReference>
<evidence type="ECO:0000256" key="7">
    <source>
        <dbReference type="SAM" id="Phobius"/>
    </source>
</evidence>
<evidence type="ECO:0000256" key="1">
    <source>
        <dbReference type="ARBA" id="ARBA00004127"/>
    </source>
</evidence>
<dbReference type="InterPro" id="IPR011701">
    <property type="entry name" value="MFS"/>
</dbReference>
<evidence type="ECO:0000256" key="3">
    <source>
        <dbReference type="ARBA" id="ARBA00022692"/>
    </source>
</evidence>
<keyword evidence="5 7" id="KW-0472">Membrane</keyword>
<feature type="transmembrane region" description="Helical" evidence="7">
    <location>
        <begin position="492"/>
        <end position="512"/>
    </location>
</feature>
<dbReference type="AlphaFoldDB" id="A0ABD2LXL0"/>
<evidence type="ECO:0000313" key="9">
    <source>
        <dbReference type="Proteomes" id="UP001620626"/>
    </source>
</evidence>
<feature type="transmembrane region" description="Helical" evidence="7">
    <location>
        <begin position="163"/>
        <end position="183"/>
    </location>
</feature>
<feature type="transmembrane region" description="Helical" evidence="7">
    <location>
        <begin position="559"/>
        <end position="580"/>
    </location>
</feature>
<evidence type="ECO:0000256" key="4">
    <source>
        <dbReference type="ARBA" id="ARBA00022989"/>
    </source>
</evidence>
<feature type="transmembrane region" description="Helical" evidence="7">
    <location>
        <begin position="432"/>
        <end position="454"/>
    </location>
</feature>
<dbReference type="Pfam" id="PF07690">
    <property type="entry name" value="MFS_1"/>
    <property type="match status" value="1"/>
</dbReference>
<feature type="region of interest" description="Disordered" evidence="6">
    <location>
        <begin position="605"/>
        <end position="653"/>
    </location>
</feature>
<organism evidence="8 9">
    <name type="scientific">Heterodera trifolii</name>
    <dbReference type="NCBI Taxonomy" id="157864"/>
    <lineage>
        <taxon>Eukaryota</taxon>
        <taxon>Metazoa</taxon>
        <taxon>Ecdysozoa</taxon>
        <taxon>Nematoda</taxon>
        <taxon>Chromadorea</taxon>
        <taxon>Rhabditida</taxon>
        <taxon>Tylenchina</taxon>
        <taxon>Tylenchomorpha</taxon>
        <taxon>Tylenchoidea</taxon>
        <taxon>Heteroderidae</taxon>
        <taxon>Heteroderinae</taxon>
        <taxon>Heterodera</taxon>
    </lineage>
</organism>
<comment type="caution">
    <text evidence="8">The sequence shown here is derived from an EMBL/GenBank/DDBJ whole genome shotgun (WGS) entry which is preliminary data.</text>
</comment>
<protein>
    <recommendedName>
        <fullName evidence="10">Major facilitator superfamily (MFS) profile domain-containing protein</fullName>
    </recommendedName>
</protein>
<name>A0ABD2LXL0_9BILA</name>
<feature type="transmembrane region" description="Helical" evidence="7">
    <location>
        <begin position="396"/>
        <end position="420"/>
    </location>
</feature>
<feature type="compositionally biased region" description="Basic and acidic residues" evidence="6">
    <location>
        <begin position="1"/>
        <end position="18"/>
    </location>
</feature>
<keyword evidence="2" id="KW-0813">Transport</keyword>
<feature type="transmembrane region" description="Helical" evidence="7">
    <location>
        <begin position="221"/>
        <end position="244"/>
    </location>
</feature>
<evidence type="ECO:0000313" key="8">
    <source>
        <dbReference type="EMBL" id="KAL3119976.1"/>
    </source>
</evidence>
<dbReference type="SUPFAM" id="SSF103473">
    <property type="entry name" value="MFS general substrate transporter"/>
    <property type="match status" value="1"/>
</dbReference>
<dbReference type="InterPro" id="IPR036259">
    <property type="entry name" value="MFS_trans_sf"/>
</dbReference>
<proteinExistence type="predicted"/>